<dbReference type="Proteomes" id="UP000243053">
    <property type="component" value="Unassembled WGS sequence"/>
</dbReference>
<keyword evidence="1" id="KW-0802">TPR repeat</keyword>
<feature type="chain" id="PRO_5013300270" description="PEP-CTERM system TPR-repeat lipoprotein" evidence="2">
    <location>
        <begin position="26"/>
        <end position="873"/>
    </location>
</feature>
<dbReference type="EMBL" id="MAAF01000039">
    <property type="protein sequence ID" value="OUR82539.1"/>
    <property type="molecule type" value="Genomic_DNA"/>
</dbReference>
<protein>
    <recommendedName>
        <fullName evidence="5">PEP-CTERM system TPR-repeat lipoprotein</fullName>
    </recommendedName>
</protein>
<reference evidence="4" key="1">
    <citation type="journal article" date="2017" name="Proc. Natl. Acad. Sci. U.S.A.">
        <title>Simulation of Deepwater Horizon oil plume reveals substrate specialization within a complex community of hydrocarbon degraders.</title>
        <authorList>
            <person name="Hu P."/>
            <person name="Dubinsky E.A."/>
            <person name="Probst A.J."/>
            <person name="Wang J."/>
            <person name="Sieber C.M.K."/>
            <person name="Tom L.M."/>
            <person name="Gardinali P."/>
            <person name="Banfield J.F."/>
            <person name="Atlas R.M."/>
            <person name="Andersen G.L."/>
        </authorList>
    </citation>
    <scope>NUCLEOTIDE SEQUENCE [LARGE SCALE GENOMIC DNA]</scope>
</reference>
<feature type="repeat" description="TPR" evidence="1">
    <location>
        <begin position="196"/>
        <end position="229"/>
    </location>
</feature>
<evidence type="ECO:0000256" key="2">
    <source>
        <dbReference type="SAM" id="SignalP"/>
    </source>
</evidence>
<dbReference type="SUPFAM" id="SSF48452">
    <property type="entry name" value="TPR-like"/>
    <property type="match status" value="4"/>
</dbReference>
<dbReference type="AlphaFoldDB" id="A0A1Y5EJ35"/>
<dbReference type="Gene3D" id="1.25.40.10">
    <property type="entry name" value="Tetratricopeptide repeat domain"/>
    <property type="match status" value="4"/>
</dbReference>
<dbReference type="Pfam" id="PF13432">
    <property type="entry name" value="TPR_16"/>
    <property type="match status" value="3"/>
</dbReference>
<dbReference type="PROSITE" id="PS50005">
    <property type="entry name" value="TPR"/>
    <property type="match status" value="4"/>
</dbReference>
<proteinExistence type="predicted"/>
<evidence type="ECO:0000313" key="4">
    <source>
        <dbReference type="Proteomes" id="UP000243053"/>
    </source>
</evidence>
<dbReference type="InterPro" id="IPR011990">
    <property type="entry name" value="TPR-like_helical_dom_sf"/>
</dbReference>
<dbReference type="SMART" id="SM00028">
    <property type="entry name" value="TPR"/>
    <property type="match status" value="10"/>
</dbReference>
<dbReference type="InterPro" id="IPR019734">
    <property type="entry name" value="TPR_rpt"/>
</dbReference>
<keyword evidence="2" id="KW-0732">Signal</keyword>
<dbReference type="PROSITE" id="PS51257">
    <property type="entry name" value="PROKAR_LIPOPROTEIN"/>
    <property type="match status" value="1"/>
</dbReference>
<name>A0A1Y5EJ35_COLPS</name>
<feature type="signal peptide" evidence="2">
    <location>
        <begin position="1"/>
        <end position="25"/>
    </location>
</feature>
<sequence length="873" mass="97913">MKKYIKYSAIVLVLMLSACSETKTAQQLISSGNNFVQVRDFSSAVIEFKNAVRLEPKNANARFVLASAYLEQGSYLNAEKELSRAVELGLDISNVVVLMARILAHLDKFDDVYLLVERSADLADNDYIQVLTYAGIAALKQNKMARGQDYLAQAIAINQEAVYSQIAQAYVHYAEREFAQGLVVISNLLNEQEDATEAMLVQGHLYYALQEFEHASGAFALYLNYHPQDHKIRFFEVNNLIKAEKFEQANVLTDTLLEVFKDSPLALQFKAQLEYQNKNYEEARNYADKVIQISEGATIARLISGVSSYQLGDNEQAYINLSAIDEYLVSTHPVKKLLAMIKFKLGYFTEMAKSLSELQELTEDEINLLKITTANLISVGELDSALALIEKSKQLPINSSDTFADSNAIQQDLQFVDNQLVLAIEYLKKDQSNKAQQIADKLKASVDSNYLGLLLQGIIYVKHNDYTQAAESFEQVLLLKPENVASLFNLALLKQKNNRNQAALALYKRIFDISSEHQGALKNLILLANNDEMTKKVIELLSGYEYRDSLTLTIALAQSLRMNKQLDESITVLEQVSAKEQLTSSYYMVLGDSYLQQQDIKKSSIAYAQGLVIEPQSLLLNVRYIGTLNSLTDYAQALVQARKAYVYHATSDRVLVLLTYLEAKNNNVIQAKEMLARLKRKQVSHHLLDTVAGEVALYEKKYPEAIDAFSAAYEIKANPLNLISLARALKLSGQSNEAERLLESYIEEHPKNEQIRLLLASLYDAQDRDKKIIQYLFLSKSSPKNALLLNNLAWNQYKIGQVKLALKNIEKALQLQGDSLVIQESYGVILVANNELAKGIFVLEDAVSKGSVSAEVQANLIQARALIEQSKSK</sequence>
<organism evidence="3 4">
    <name type="scientific">Colwellia psychrerythraea</name>
    <name type="common">Vibrio psychroerythus</name>
    <dbReference type="NCBI Taxonomy" id="28229"/>
    <lineage>
        <taxon>Bacteria</taxon>
        <taxon>Pseudomonadati</taxon>
        <taxon>Pseudomonadota</taxon>
        <taxon>Gammaproteobacteria</taxon>
        <taxon>Alteromonadales</taxon>
        <taxon>Colwelliaceae</taxon>
        <taxon>Colwellia</taxon>
    </lineage>
</organism>
<accession>A0A1Y5EJ35</accession>
<feature type="repeat" description="TPR" evidence="1">
    <location>
        <begin position="584"/>
        <end position="617"/>
    </location>
</feature>
<gene>
    <name evidence="3" type="ORF">A9Q75_05700</name>
</gene>
<dbReference type="PANTHER" id="PTHR12558:SF47">
    <property type="entry name" value="LIPOPOLYSACCHARIDE ASSEMBLY PROTEIN B"/>
    <property type="match status" value="1"/>
</dbReference>
<feature type="repeat" description="TPR" evidence="1">
    <location>
        <begin position="450"/>
        <end position="483"/>
    </location>
</feature>
<evidence type="ECO:0000313" key="3">
    <source>
        <dbReference type="EMBL" id="OUR82539.1"/>
    </source>
</evidence>
<evidence type="ECO:0000256" key="1">
    <source>
        <dbReference type="PROSITE-ProRule" id="PRU00339"/>
    </source>
</evidence>
<comment type="caution">
    <text evidence="3">The sequence shown here is derived from an EMBL/GenBank/DDBJ whole genome shotgun (WGS) entry which is preliminary data.</text>
</comment>
<feature type="repeat" description="TPR" evidence="1">
    <location>
        <begin position="25"/>
        <end position="58"/>
    </location>
</feature>
<dbReference type="Pfam" id="PF14559">
    <property type="entry name" value="TPR_19"/>
    <property type="match status" value="1"/>
</dbReference>
<dbReference type="PANTHER" id="PTHR12558">
    <property type="entry name" value="CELL DIVISION CYCLE 16,23,27"/>
    <property type="match status" value="1"/>
</dbReference>
<evidence type="ECO:0008006" key="5">
    <source>
        <dbReference type="Google" id="ProtNLM"/>
    </source>
</evidence>